<gene>
    <name evidence="1" type="ORF">SERLADRAFT_479870</name>
</gene>
<dbReference type="EMBL" id="GL945444">
    <property type="protein sequence ID" value="EGO19370.1"/>
    <property type="molecule type" value="Genomic_DNA"/>
</dbReference>
<dbReference type="Proteomes" id="UP000008064">
    <property type="component" value="Unassembled WGS sequence"/>
</dbReference>
<organism>
    <name type="scientific">Serpula lacrymans var. lacrymans (strain S7.9)</name>
    <name type="common">Dry rot fungus</name>
    <dbReference type="NCBI Taxonomy" id="578457"/>
    <lineage>
        <taxon>Eukaryota</taxon>
        <taxon>Fungi</taxon>
        <taxon>Dikarya</taxon>
        <taxon>Basidiomycota</taxon>
        <taxon>Agaricomycotina</taxon>
        <taxon>Agaricomycetes</taxon>
        <taxon>Agaricomycetidae</taxon>
        <taxon>Boletales</taxon>
        <taxon>Coniophorineae</taxon>
        <taxon>Serpulaceae</taxon>
        <taxon>Serpula</taxon>
    </lineage>
</organism>
<dbReference type="HOGENOM" id="CLU_2943245_0_0_1"/>
<dbReference type="GeneID" id="18821425"/>
<evidence type="ECO:0000313" key="1">
    <source>
        <dbReference type="EMBL" id="EGO19370.1"/>
    </source>
</evidence>
<dbReference type="KEGG" id="sla:SERLADRAFT_479870"/>
<proteinExistence type="predicted"/>
<accession>F8PCH2</accession>
<reference evidence="1" key="1">
    <citation type="submission" date="2011-04" db="EMBL/GenBank/DDBJ databases">
        <title>Evolution of plant cell wall degrading machinery underlies the functional diversity of forest fungi.</title>
        <authorList>
            <consortium name="US DOE Joint Genome Institute (JGI-PGF)"/>
            <person name="Eastwood D.C."/>
            <person name="Floudas D."/>
            <person name="Binder M."/>
            <person name="Majcherczyk A."/>
            <person name="Schneider P."/>
            <person name="Aerts A."/>
            <person name="Asiegbu F.O."/>
            <person name="Baker S.E."/>
            <person name="Barry K."/>
            <person name="Bendiksby M."/>
            <person name="Blumentritt M."/>
            <person name="Coutinho P.M."/>
            <person name="Cullen D."/>
            <person name="Cullen D."/>
            <person name="Gathman A."/>
            <person name="Goodell B."/>
            <person name="Henrissat B."/>
            <person name="Ihrmark K."/>
            <person name="Kauserud H."/>
            <person name="Kohler A."/>
            <person name="LaButti K."/>
            <person name="Lapidus A."/>
            <person name="Lavin J.L."/>
            <person name="Lee Y.-H."/>
            <person name="Lindquist E."/>
            <person name="Lilly W."/>
            <person name="Lucas S."/>
            <person name="Morin E."/>
            <person name="Murat C."/>
            <person name="Oguiza J.A."/>
            <person name="Park J."/>
            <person name="Pisabarro A.G."/>
            <person name="Riley R."/>
            <person name="Rosling A."/>
            <person name="Salamov A."/>
            <person name="Schmidt O."/>
            <person name="Schmutz J."/>
            <person name="Skrede I."/>
            <person name="Stenlid J."/>
            <person name="Wiebenga A."/>
            <person name="Xie X."/>
            <person name="Kues U."/>
            <person name="Hibbett D.S."/>
            <person name="Hoffmeister D."/>
            <person name="Hogberg N."/>
            <person name="Martin F."/>
            <person name="Grigoriev I.V."/>
            <person name="Watkinson S.C."/>
        </authorList>
    </citation>
    <scope>NUCLEOTIDE SEQUENCE</scope>
    <source>
        <strain evidence="1">S7.9</strain>
    </source>
</reference>
<sequence>MRSLTDLLIQILPVRAYNEKVRGENAGSYKRDVEVADFQVSAEDLKGAVRNGCHCDKKVG</sequence>
<protein>
    <submittedName>
        <fullName evidence="1">Uncharacterized protein</fullName>
    </submittedName>
</protein>
<dbReference type="AlphaFoldDB" id="F8PCH2"/>
<dbReference type="RefSeq" id="XP_007324091.1">
    <property type="nucleotide sequence ID" value="XM_007324029.1"/>
</dbReference>
<name>F8PCH2_SERL9</name>